<accession>A2SFC7</accession>
<dbReference type="AlphaFoldDB" id="A2SFC7"/>
<evidence type="ECO:0000313" key="1">
    <source>
        <dbReference type="EMBL" id="ABM94266.1"/>
    </source>
</evidence>
<dbReference type="STRING" id="420662.Mpe_A1304"/>
<protein>
    <submittedName>
        <fullName evidence="1">Uncharacterized protein</fullName>
    </submittedName>
</protein>
<keyword evidence="2" id="KW-1185">Reference proteome</keyword>
<gene>
    <name evidence="1" type="ordered locus">Mpe_A1304</name>
</gene>
<reference evidence="1 2" key="1">
    <citation type="journal article" date="2007" name="J. Bacteriol.">
        <title>Whole-genome analysis of the methyl tert-butyl ether-degrading beta-proteobacterium Methylibium petroleiphilum PM1.</title>
        <authorList>
            <person name="Kane S.R."/>
            <person name="Chakicherla A.Y."/>
            <person name="Chain P.S.G."/>
            <person name="Schmidt R."/>
            <person name="Shin M.W."/>
            <person name="Legler T.C."/>
            <person name="Scow K.M."/>
            <person name="Larimer F.W."/>
            <person name="Lucas S.M."/>
            <person name="Richardson P.M."/>
            <person name="Hristova K.R."/>
        </authorList>
    </citation>
    <scope>NUCLEOTIDE SEQUENCE [LARGE SCALE GENOMIC DNA]</scope>
    <source>
        <strain evidence="2">ATCC BAA-1232 / LMG 22953 / PM1</strain>
    </source>
</reference>
<proteinExistence type="predicted"/>
<dbReference type="RefSeq" id="WP_011828903.1">
    <property type="nucleotide sequence ID" value="NC_008825.1"/>
</dbReference>
<dbReference type="KEGG" id="mpt:Mpe_A1304"/>
<name>A2SFC7_METPP</name>
<dbReference type="Pfam" id="PF20572">
    <property type="entry name" value="DUF6781"/>
    <property type="match status" value="1"/>
</dbReference>
<organism evidence="1 2">
    <name type="scientific">Methylibium petroleiphilum (strain ATCC BAA-1232 / LMG 22953 / PM1)</name>
    <dbReference type="NCBI Taxonomy" id="420662"/>
    <lineage>
        <taxon>Bacteria</taxon>
        <taxon>Pseudomonadati</taxon>
        <taxon>Pseudomonadota</taxon>
        <taxon>Betaproteobacteria</taxon>
        <taxon>Burkholderiales</taxon>
        <taxon>Sphaerotilaceae</taxon>
        <taxon>Methylibium</taxon>
    </lineage>
</organism>
<dbReference type="Proteomes" id="UP000000366">
    <property type="component" value="Chromosome"/>
</dbReference>
<dbReference type="eggNOG" id="ENOG5032UPR">
    <property type="taxonomic scope" value="Bacteria"/>
</dbReference>
<dbReference type="EMBL" id="CP000555">
    <property type="protein sequence ID" value="ABM94266.1"/>
    <property type="molecule type" value="Genomic_DNA"/>
</dbReference>
<sequence length="229" mass="23800">MATKTGIDQDALITMFSQASAKQGEALRQAVAETTLRALQGRELTLKNIRSVLKTVAEAASNGAAQHGGKPAEVEALLGSAIDGMDAALLQAVEANRRALQQFLDQGADLQKGGIKSALSDLEKLEDTFFSSVSKAAQTAGAPLQGPWAQVLDSMKLKGTDSGAQAAQTVEQLLSQTQTAMRDGRAMSLRAGKALMDSYAALVSGVLIGMSEGLQRGGKDAGAPSSRKR</sequence>
<dbReference type="InterPro" id="IPR046708">
    <property type="entry name" value="DUF6781"/>
</dbReference>
<dbReference type="HOGENOM" id="CLU_1233108_0_0_4"/>
<evidence type="ECO:0000313" key="2">
    <source>
        <dbReference type="Proteomes" id="UP000000366"/>
    </source>
</evidence>